<dbReference type="AlphaFoldDB" id="A0A444TVW8"/>
<dbReference type="EMBL" id="SCEB01215901">
    <property type="protein sequence ID" value="RXM27071.1"/>
    <property type="molecule type" value="Genomic_DNA"/>
</dbReference>
<dbReference type="Proteomes" id="UP000289886">
    <property type="component" value="Unassembled WGS sequence"/>
</dbReference>
<evidence type="ECO:0000256" key="9">
    <source>
        <dbReference type="SAM" id="SignalP"/>
    </source>
</evidence>
<keyword evidence="6 8" id="KW-0472">Membrane</keyword>
<keyword evidence="9" id="KW-0732">Signal</keyword>
<protein>
    <submittedName>
        <fullName evidence="10">Ninjurin-1</fullName>
    </submittedName>
</protein>
<evidence type="ECO:0000256" key="3">
    <source>
        <dbReference type="ARBA" id="ARBA00022692"/>
    </source>
</evidence>
<accession>A0A444TVW8</accession>
<keyword evidence="11" id="KW-1185">Reference proteome</keyword>
<reference evidence="10 11" key="1">
    <citation type="submission" date="2019-01" db="EMBL/GenBank/DDBJ databases">
        <title>Draft Genome and Complete Hox-Cluster Characterization of the Sterlet Sturgeon (Acipenser ruthenus).</title>
        <authorList>
            <person name="Wei Q."/>
        </authorList>
    </citation>
    <scope>NUCLEOTIDE SEQUENCE [LARGE SCALE GENOMIC DNA]</scope>
    <source>
        <strain evidence="10">WHYD16114868_AA</strain>
        <tissue evidence="10">Blood</tissue>
    </source>
</reference>
<organism evidence="10 11">
    <name type="scientific">Acipenser ruthenus</name>
    <name type="common">Sterlet sturgeon</name>
    <dbReference type="NCBI Taxonomy" id="7906"/>
    <lineage>
        <taxon>Eukaryota</taxon>
        <taxon>Metazoa</taxon>
        <taxon>Chordata</taxon>
        <taxon>Craniata</taxon>
        <taxon>Vertebrata</taxon>
        <taxon>Euteleostomi</taxon>
        <taxon>Actinopterygii</taxon>
        <taxon>Chondrostei</taxon>
        <taxon>Acipenseriformes</taxon>
        <taxon>Acipenseridae</taxon>
        <taxon>Acipenser</taxon>
    </lineage>
</organism>
<comment type="similarity">
    <text evidence="2">Belongs to the ninjurin family.</text>
</comment>
<evidence type="ECO:0000256" key="5">
    <source>
        <dbReference type="ARBA" id="ARBA00022989"/>
    </source>
</evidence>
<evidence type="ECO:0000256" key="6">
    <source>
        <dbReference type="ARBA" id="ARBA00023136"/>
    </source>
</evidence>
<feature type="region of interest" description="Disordered" evidence="7">
    <location>
        <begin position="29"/>
        <end position="50"/>
    </location>
</feature>
<dbReference type="PANTHER" id="PTHR12316">
    <property type="entry name" value="NINJURIN-RELATED"/>
    <property type="match status" value="1"/>
</dbReference>
<comment type="subcellular location">
    <subcellularLocation>
        <location evidence="1">Membrane</location>
        <topology evidence="1">Multi-pass membrane protein</topology>
    </subcellularLocation>
</comment>
<evidence type="ECO:0000313" key="10">
    <source>
        <dbReference type="EMBL" id="RXM27071.1"/>
    </source>
</evidence>
<dbReference type="GO" id="GO:0016020">
    <property type="term" value="C:membrane"/>
    <property type="evidence" value="ECO:0007669"/>
    <property type="project" value="UniProtKB-SubCell"/>
</dbReference>
<name>A0A444TVW8_ACIRT</name>
<proteinExistence type="inferred from homology"/>
<feature type="signal peptide" evidence="9">
    <location>
        <begin position="1"/>
        <end position="20"/>
    </location>
</feature>
<feature type="compositionally biased region" description="Acidic residues" evidence="7">
    <location>
        <begin position="34"/>
        <end position="45"/>
    </location>
</feature>
<dbReference type="InterPro" id="IPR007007">
    <property type="entry name" value="Ninjurin"/>
</dbReference>
<sequence length="191" mass="21570">MRYSTLLYLWMPVLISQVKMSSLFRRNTTRNGADEESDVSTDEEPLFQSSSNEGNRINVIRNINTYARTKTLAQGFLDMALFTANASQMKHLLQQGPDTQFYYFLFVLLCVSVGLQLIVAALLIYKASKNIEYDDPERRLSDRVHLLNNIVTGLILVITAVNVFITAFWFSLHLTQADQLLAAATSTPAQP</sequence>
<gene>
    <name evidence="10" type="ORF">EOD39_16908</name>
</gene>
<feature type="transmembrane region" description="Helical" evidence="8">
    <location>
        <begin position="146"/>
        <end position="170"/>
    </location>
</feature>
<keyword evidence="5 8" id="KW-1133">Transmembrane helix</keyword>
<keyword evidence="3 8" id="KW-0812">Transmembrane</keyword>
<dbReference type="Pfam" id="PF04923">
    <property type="entry name" value="Ninjurin"/>
    <property type="match status" value="1"/>
</dbReference>
<evidence type="ECO:0000256" key="8">
    <source>
        <dbReference type="SAM" id="Phobius"/>
    </source>
</evidence>
<keyword evidence="4" id="KW-0130">Cell adhesion</keyword>
<evidence type="ECO:0000256" key="4">
    <source>
        <dbReference type="ARBA" id="ARBA00022889"/>
    </source>
</evidence>
<evidence type="ECO:0000256" key="2">
    <source>
        <dbReference type="ARBA" id="ARBA00008141"/>
    </source>
</evidence>
<evidence type="ECO:0000313" key="11">
    <source>
        <dbReference type="Proteomes" id="UP000289886"/>
    </source>
</evidence>
<dbReference type="GO" id="GO:0007155">
    <property type="term" value="P:cell adhesion"/>
    <property type="evidence" value="ECO:0007669"/>
    <property type="project" value="UniProtKB-KW"/>
</dbReference>
<evidence type="ECO:0000256" key="7">
    <source>
        <dbReference type="SAM" id="MobiDB-lite"/>
    </source>
</evidence>
<feature type="chain" id="PRO_5019048355" evidence="9">
    <location>
        <begin position="21"/>
        <end position="191"/>
    </location>
</feature>
<dbReference type="GO" id="GO:0042246">
    <property type="term" value="P:tissue regeneration"/>
    <property type="evidence" value="ECO:0007669"/>
    <property type="project" value="InterPro"/>
</dbReference>
<feature type="transmembrane region" description="Helical" evidence="8">
    <location>
        <begin position="101"/>
        <end position="125"/>
    </location>
</feature>
<evidence type="ECO:0000256" key="1">
    <source>
        <dbReference type="ARBA" id="ARBA00004141"/>
    </source>
</evidence>
<dbReference type="PANTHER" id="PTHR12316:SF28">
    <property type="entry name" value="NINJURIN-2-LIKE"/>
    <property type="match status" value="1"/>
</dbReference>
<comment type="caution">
    <text evidence="10">The sequence shown here is derived from an EMBL/GenBank/DDBJ whole genome shotgun (WGS) entry which is preliminary data.</text>
</comment>